<dbReference type="EMBL" id="MN740538">
    <property type="protein sequence ID" value="QHU32331.1"/>
    <property type="molecule type" value="Genomic_DNA"/>
</dbReference>
<reference evidence="1" key="1">
    <citation type="journal article" date="2020" name="Nature">
        <title>Giant virus diversity and host interactions through global metagenomics.</title>
        <authorList>
            <person name="Schulz F."/>
            <person name="Roux S."/>
            <person name="Paez-Espino D."/>
            <person name="Jungbluth S."/>
            <person name="Walsh D.A."/>
            <person name="Denef V.J."/>
            <person name="McMahon K.D."/>
            <person name="Konstantinidis K.T."/>
            <person name="Eloe-Fadrosh E.A."/>
            <person name="Kyrpides N.C."/>
            <person name="Woyke T."/>
        </authorList>
    </citation>
    <scope>NUCLEOTIDE SEQUENCE</scope>
    <source>
        <strain evidence="1">GVMAG-M-3300027963-9</strain>
    </source>
</reference>
<organism evidence="1">
    <name type="scientific">viral metagenome</name>
    <dbReference type="NCBI Taxonomy" id="1070528"/>
    <lineage>
        <taxon>unclassified sequences</taxon>
        <taxon>metagenomes</taxon>
        <taxon>organismal metagenomes</taxon>
    </lineage>
</organism>
<accession>A0A6C0LRF1</accession>
<name>A0A6C0LRF1_9ZZZZ</name>
<evidence type="ECO:0000313" key="1">
    <source>
        <dbReference type="EMBL" id="QHU32331.1"/>
    </source>
</evidence>
<proteinExistence type="predicted"/>
<sequence>MPRNANNTIKEPFTGSVGERAQALNTYFSNTLPNPLLVADPNLQIGSLTTTNRLGATGTSPLINNSQAQTALSSTLLDQRQAACEGAGSGDKFQHLTSLVNSQDPASPGRCGWIYNVQNPQQGAGAYGTSSAPYKRPINGQWMWDLKEAKQKVHAHLCRQVQTCGDLASPMYQGRCGFCKSSGKAVPIENGKVAYPYDPNLTCEVTGIITAAASCPPLPSGSSSLPGTPGYVQTDVCAALPNGALKRDCLIQKATQAGCQNSGTMIQALRQGSDSNYLDSLMQAKAYSIYQARATVPLDETSLKTGKTTVGDALSEFKRVNDQASSSQVTGLRASARDLCFQSGEVDKYDFCAEISDSSTPPFTLECLQKVFLKAGGQKAGFLYPQPVNITKEWNSLANWTAVKGKINTLSSNCSSTDRGTQQQAMYNFLGTSLEDKSKPLMPKMAGVEVFWFTHQWDVNTPTVLLGRRIRPGIPTINQNAELKGTQGTGNRTDLISFNYITNLLPPSDMSIRIRVTGDDGYATKLNSPMTGLWTWKWAASGNDLSYLGYFPPTTMWNWWTCWGLSTAGPNIVHGYWFNGGGGLYYLLEYQANCVNYWWNNWWAGWGQIPPSMCYLTQEPFAPMINLEVYPNFSQYGALISFCDKRLSGNKLQWNFVGNRPNMVQAPAAPTDDFPFAKSYLQFVTNTGIGSNYGMKMYSFMTMTMLVQFDTVPNNAASTPNFTYFYNQLRDQYILLELVGTGDYKTAKLRLDYLSKTRGFSAKVDGPTLTTGVKYLITLRMLRDDDSDIFSLTGMQVGAGALSDLREDGGKLEESPVMKMQWPSGVVDKTLIEDPNDSGSSRQLIGYGGMRVYWTHFFDYKMDAAAIKREAKQDWMSTWYA</sequence>
<protein>
    <submittedName>
        <fullName evidence="1">Uncharacterized protein</fullName>
    </submittedName>
</protein>
<dbReference type="AlphaFoldDB" id="A0A6C0LRF1"/>